<organism evidence="13 14">
    <name type="scientific">Pseudonocardia halophobica</name>
    <dbReference type="NCBI Taxonomy" id="29401"/>
    <lineage>
        <taxon>Bacteria</taxon>
        <taxon>Bacillati</taxon>
        <taxon>Actinomycetota</taxon>
        <taxon>Actinomycetes</taxon>
        <taxon>Pseudonocardiales</taxon>
        <taxon>Pseudonocardiaceae</taxon>
        <taxon>Pseudonocardia</taxon>
    </lineage>
</organism>
<keyword evidence="6" id="KW-0769">Symport</keyword>
<evidence type="ECO:0000313" key="13">
    <source>
        <dbReference type="EMBL" id="GLL12124.1"/>
    </source>
</evidence>
<dbReference type="PROSITE" id="PS00216">
    <property type="entry name" value="SUGAR_TRANSPORT_1"/>
    <property type="match status" value="1"/>
</dbReference>
<feature type="transmembrane region" description="Helical" evidence="11">
    <location>
        <begin position="151"/>
        <end position="175"/>
    </location>
</feature>
<evidence type="ECO:0000256" key="5">
    <source>
        <dbReference type="ARBA" id="ARBA00022692"/>
    </source>
</evidence>
<comment type="similarity">
    <text evidence="2">Belongs to the major facilitator superfamily. Metabolite:H+ Symporter (MHS) family (TC 2.A.1.6) family.</text>
</comment>
<keyword evidence="4" id="KW-1003">Cell membrane</keyword>
<comment type="subcellular location">
    <subcellularLocation>
        <location evidence="1">Cell membrane</location>
        <topology evidence="1">Multi-pass membrane protein</topology>
    </subcellularLocation>
</comment>
<comment type="caution">
    <text evidence="13">The sequence shown here is derived from an EMBL/GenBank/DDBJ whole genome shotgun (WGS) entry which is preliminary data.</text>
</comment>
<dbReference type="PANTHER" id="PTHR43045:SF1">
    <property type="entry name" value="SHIKIMATE TRANSPORTER"/>
    <property type="match status" value="1"/>
</dbReference>
<feature type="transmembrane region" description="Helical" evidence="11">
    <location>
        <begin position="399"/>
        <end position="418"/>
    </location>
</feature>
<sequence length="439" mass="45247">MTAATRTSPSARRVALAGLVGTTIEWYDFFIYGTAAALVFAPQFFPGASPVAGTIAALSTYAVGFVARPVGGAVMGHFGDRIGRRSMLVLSLLIMGVGTALIGVLPTYASIGIAAPILLVVLRFAQGLGVGGEWGGATLLALEHAPPNRRVVFSSFPQLGLPLGVVLASLVFLLTRVTLPEAGFAAWGWRIPFLASAVLVAFGLVLRLKLDESPEFRQVRTRQEVRRAPLAEVLRAPRVLLPASGLNLIGSGLGNVVLVFTLSYVAAEQLVPPSAMLAISIGTALAWAAAITVSAVLAERYGRRTLLIVGSGLLTVWAFPYFWLLDTGSVGASTLACVVSGIGIGLATGPYGAFVTEAYPVAVRYSGSSVAYAIGGVLGGALSPIVATVLYGATGAATAVSAYLVFLGLLTLLCVVTLRSPHPAVAPATASRQLEGNSS</sequence>
<feature type="transmembrane region" description="Helical" evidence="11">
    <location>
        <begin position="245"/>
        <end position="265"/>
    </location>
</feature>
<proteinExistence type="inferred from homology"/>
<feature type="transmembrane region" description="Helical" evidence="11">
    <location>
        <begin position="277"/>
        <end position="298"/>
    </location>
</feature>
<dbReference type="InterPro" id="IPR036259">
    <property type="entry name" value="MFS_trans_sf"/>
</dbReference>
<name>A0A9W6L4J7_9PSEU</name>
<dbReference type="FunFam" id="1.20.1250.20:FF:000001">
    <property type="entry name" value="Dicarboxylate MFS transporter"/>
    <property type="match status" value="1"/>
</dbReference>
<dbReference type="InterPro" id="IPR005829">
    <property type="entry name" value="Sugar_transporter_CS"/>
</dbReference>
<feature type="transmembrane region" description="Helical" evidence="11">
    <location>
        <begin position="14"/>
        <end position="41"/>
    </location>
</feature>
<evidence type="ECO:0000313" key="14">
    <source>
        <dbReference type="Proteomes" id="UP001143463"/>
    </source>
</evidence>
<dbReference type="EMBL" id="BSFQ01000012">
    <property type="protein sequence ID" value="GLL12124.1"/>
    <property type="molecule type" value="Genomic_DNA"/>
</dbReference>
<dbReference type="RefSeq" id="WP_037045834.1">
    <property type="nucleotide sequence ID" value="NZ_BAAAUZ010000020.1"/>
</dbReference>
<dbReference type="Pfam" id="PF07690">
    <property type="entry name" value="MFS_1"/>
    <property type="match status" value="1"/>
</dbReference>
<dbReference type="PANTHER" id="PTHR43045">
    <property type="entry name" value="SHIKIMATE TRANSPORTER"/>
    <property type="match status" value="1"/>
</dbReference>
<dbReference type="InterPro" id="IPR020846">
    <property type="entry name" value="MFS_dom"/>
</dbReference>
<gene>
    <name evidence="13" type="primary">shiA_1</name>
    <name evidence="13" type="ORF">GCM10017577_32650</name>
</gene>
<dbReference type="PROSITE" id="PS50850">
    <property type="entry name" value="MFS"/>
    <property type="match status" value="1"/>
</dbReference>
<comment type="function">
    <text evidence="9">May be a proton symporter involved in the uptake of osmolytes such as proline and glycine betaine.</text>
</comment>
<feature type="transmembrane region" description="Helical" evidence="11">
    <location>
        <begin position="87"/>
        <end position="105"/>
    </location>
</feature>
<reference evidence="13" key="2">
    <citation type="submission" date="2023-01" db="EMBL/GenBank/DDBJ databases">
        <authorList>
            <person name="Sun Q."/>
            <person name="Evtushenko L."/>
        </authorList>
    </citation>
    <scope>NUCLEOTIDE SEQUENCE</scope>
    <source>
        <strain evidence="13">VKM Ac-1069</strain>
    </source>
</reference>
<dbReference type="GO" id="GO:0015293">
    <property type="term" value="F:symporter activity"/>
    <property type="evidence" value="ECO:0007669"/>
    <property type="project" value="UniProtKB-KW"/>
</dbReference>
<protein>
    <recommendedName>
        <fullName evidence="10">Putative proline/betaine transporter</fullName>
    </recommendedName>
</protein>
<dbReference type="Gene3D" id="1.20.1250.20">
    <property type="entry name" value="MFS general substrate transporter like domains"/>
    <property type="match status" value="2"/>
</dbReference>
<feature type="transmembrane region" description="Helical" evidence="11">
    <location>
        <begin position="330"/>
        <end position="349"/>
    </location>
</feature>
<evidence type="ECO:0000256" key="4">
    <source>
        <dbReference type="ARBA" id="ARBA00022475"/>
    </source>
</evidence>
<keyword evidence="8 11" id="KW-0472">Membrane</keyword>
<evidence type="ECO:0000256" key="9">
    <source>
        <dbReference type="ARBA" id="ARBA00037295"/>
    </source>
</evidence>
<keyword evidence="5 11" id="KW-0812">Transmembrane</keyword>
<keyword evidence="7 11" id="KW-1133">Transmembrane helix</keyword>
<evidence type="ECO:0000259" key="12">
    <source>
        <dbReference type="PROSITE" id="PS50850"/>
    </source>
</evidence>
<dbReference type="GO" id="GO:0005886">
    <property type="term" value="C:plasma membrane"/>
    <property type="evidence" value="ECO:0007669"/>
    <property type="project" value="UniProtKB-SubCell"/>
</dbReference>
<feature type="transmembrane region" description="Helical" evidence="11">
    <location>
        <begin position="370"/>
        <end position="393"/>
    </location>
</feature>
<evidence type="ECO:0000256" key="1">
    <source>
        <dbReference type="ARBA" id="ARBA00004651"/>
    </source>
</evidence>
<evidence type="ECO:0000256" key="11">
    <source>
        <dbReference type="SAM" id="Phobius"/>
    </source>
</evidence>
<accession>A0A9W6L4J7</accession>
<feature type="transmembrane region" description="Helical" evidence="11">
    <location>
        <begin position="187"/>
        <end position="208"/>
    </location>
</feature>
<dbReference type="AlphaFoldDB" id="A0A9W6L4J7"/>
<feature type="domain" description="Major facilitator superfamily (MFS) profile" evidence="12">
    <location>
        <begin position="14"/>
        <end position="420"/>
    </location>
</feature>
<dbReference type="SUPFAM" id="SSF103473">
    <property type="entry name" value="MFS general substrate transporter"/>
    <property type="match status" value="1"/>
</dbReference>
<feature type="transmembrane region" description="Helical" evidence="11">
    <location>
        <begin position="305"/>
        <end position="324"/>
    </location>
</feature>
<evidence type="ECO:0000256" key="7">
    <source>
        <dbReference type="ARBA" id="ARBA00022989"/>
    </source>
</evidence>
<keyword evidence="14" id="KW-1185">Reference proteome</keyword>
<evidence type="ECO:0000256" key="3">
    <source>
        <dbReference type="ARBA" id="ARBA00022448"/>
    </source>
</evidence>
<feature type="transmembrane region" description="Helical" evidence="11">
    <location>
        <begin position="47"/>
        <end position="67"/>
    </location>
</feature>
<keyword evidence="3" id="KW-0813">Transport</keyword>
<reference evidence="13" key="1">
    <citation type="journal article" date="2014" name="Int. J. Syst. Evol. Microbiol.">
        <title>Complete genome sequence of Corynebacterium casei LMG S-19264T (=DSM 44701T), isolated from a smear-ripened cheese.</title>
        <authorList>
            <consortium name="US DOE Joint Genome Institute (JGI-PGF)"/>
            <person name="Walter F."/>
            <person name="Albersmeier A."/>
            <person name="Kalinowski J."/>
            <person name="Ruckert C."/>
        </authorList>
    </citation>
    <scope>NUCLEOTIDE SEQUENCE</scope>
    <source>
        <strain evidence="13">VKM Ac-1069</strain>
    </source>
</reference>
<evidence type="ECO:0000256" key="6">
    <source>
        <dbReference type="ARBA" id="ARBA00022847"/>
    </source>
</evidence>
<evidence type="ECO:0000256" key="10">
    <source>
        <dbReference type="ARBA" id="ARBA00039918"/>
    </source>
</evidence>
<evidence type="ECO:0000256" key="2">
    <source>
        <dbReference type="ARBA" id="ARBA00008240"/>
    </source>
</evidence>
<evidence type="ECO:0000256" key="8">
    <source>
        <dbReference type="ARBA" id="ARBA00023136"/>
    </source>
</evidence>
<dbReference type="InterPro" id="IPR011701">
    <property type="entry name" value="MFS"/>
</dbReference>
<dbReference type="Proteomes" id="UP001143463">
    <property type="component" value="Unassembled WGS sequence"/>
</dbReference>
<dbReference type="CDD" id="cd17369">
    <property type="entry name" value="MFS_ShiA_like"/>
    <property type="match status" value="1"/>
</dbReference>